<keyword evidence="8 10" id="KW-0472">Membrane</keyword>
<evidence type="ECO:0000256" key="5">
    <source>
        <dbReference type="ARBA" id="ARBA00022692"/>
    </source>
</evidence>
<keyword evidence="5 10" id="KW-0812">Transmembrane</keyword>
<dbReference type="PROSITE" id="PS50106">
    <property type="entry name" value="PDZ"/>
    <property type="match status" value="1"/>
</dbReference>
<dbReference type="Gene3D" id="2.30.42.10">
    <property type="match status" value="1"/>
</dbReference>
<keyword evidence="3" id="KW-1003">Cell membrane</keyword>
<evidence type="ECO:0000313" key="13">
    <source>
        <dbReference type="Proteomes" id="UP001138757"/>
    </source>
</evidence>
<name>A0A9X1DBR9_9SPHN</name>
<reference evidence="12" key="1">
    <citation type="submission" date="2021-05" db="EMBL/GenBank/DDBJ databases">
        <title>Genome of Sphingobium sp. strain.</title>
        <authorList>
            <person name="Fan R."/>
        </authorList>
    </citation>
    <scope>NUCLEOTIDE SEQUENCE</scope>
    <source>
        <strain evidence="12">H33</strain>
    </source>
</reference>
<organism evidence="12 13">
    <name type="scientific">Sphingobium nicotianae</name>
    <dbReference type="NCBI Taxonomy" id="2782607"/>
    <lineage>
        <taxon>Bacteria</taxon>
        <taxon>Pseudomonadati</taxon>
        <taxon>Pseudomonadota</taxon>
        <taxon>Alphaproteobacteria</taxon>
        <taxon>Sphingomonadales</taxon>
        <taxon>Sphingomonadaceae</taxon>
        <taxon>Sphingobium</taxon>
    </lineage>
</organism>
<dbReference type="Pfam" id="PF11356">
    <property type="entry name" value="T2SSC"/>
    <property type="match status" value="1"/>
</dbReference>
<evidence type="ECO:0000259" key="11">
    <source>
        <dbReference type="PROSITE" id="PS50106"/>
    </source>
</evidence>
<dbReference type="GO" id="GO:0015031">
    <property type="term" value="P:protein transport"/>
    <property type="evidence" value="ECO:0007669"/>
    <property type="project" value="UniProtKB-KW"/>
</dbReference>
<evidence type="ECO:0000256" key="10">
    <source>
        <dbReference type="SAM" id="Phobius"/>
    </source>
</evidence>
<evidence type="ECO:0000256" key="7">
    <source>
        <dbReference type="ARBA" id="ARBA00022989"/>
    </source>
</evidence>
<comment type="subcellular location">
    <subcellularLocation>
        <location evidence="1">Cell inner membrane</location>
    </subcellularLocation>
</comment>
<dbReference type="InterPro" id="IPR041489">
    <property type="entry name" value="PDZ_6"/>
</dbReference>
<keyword evidence="7 10" id="KW-1133">Transmembrane helix</keyword>
<evidence type="ECO:0000256" key="4">
    <source>
        <dbReference type="ARBA" id="ARBA00022519"/>
    </source>
</evidence>
<sequence>MRWTDFIRRSRQTGPALSSDIGQWIEAALLVLLLIQVARLLWALVTPVGLFGEWRARVPVVVGADARGALFAGFDPFFRSGITVGPNQTPVQQVTSLPLKLYGIRINEASGQGSAIIANEGGQQTSYAVGEEISPGVILKAVQFDHVIIERGGATEQLYIDQSGGAAEASASPTPGAAPVAPGSPGQNSPMGGASIGPPPPPLNGQAQPQPPAQPPANPLSGVSFAPRTEAGRVTGIVPSTQDGAAFARAGFRSGDIIVQVNGQPIRSAGDAQSLQGLVRPGARISLMVERGSATVPINLILPDAR</sequence>
<evidence type="ECO:0000256" key="9">
    <source>
        <dbReference type="SAM" id="MobiDB-lite"/>
    </source>
</evidence>
<evidence type="ECO:0000256" key="2">
    <source>
        <dbReference type="ARBA" id="ARBA00022448"/>
    </source>
</evidence>
<keyword evidence="4" id="KW-0997">Cell inner membrane</keyword>
<gene>
    <name evidence="12" type="ORF">KK488_09365</name>
</gene>
<dbReference type="SMART" id="SM00228">
    <property type="entry name" value="PDZ"/>
    <property type="match status" value="1"/>
</dbReference>
<comment type="caution">
    <text evidence="12">The sequence shown here is derived from an EMBL/GenBank/DDBJ whole genome shotgun (WGS) entry which is preliminary data.</text>
</comment>
<dbReference type="Proteomes" id="UP001138757">
    <property type="component" value="Unassembled WGS sequence"/>
</dbReference>
<dbReference type="GO" id="GO:0005886">
    <property type="term" value="C:plasma membrane"/>
    <property type="evidence" value="ECO:0007669"/>
    <property type="project" value="UniProtKB-SubCell"/>
</dbReference>
<keyword evidence="13" id="KW-1185">Reference proteome</keyword>
<dbReference type="Gene3D" id="2.30.30.830">
    <property type="match status" value="1"/>
</dbReference>
<evidence type="ECO:0000256" key="8">
    <source>
        <dbReference type="ARBA" id="ARBA00023136"/>
    </source>
</evidence>
<evidence type="ECO:0000256" key="6">
    <source>
        <dbReference type="ARBA" id="ARBA00022927"/>
    </source>
</evidence>
<dbReference type="InterPro" id="IPR001478">
    <property type="entry name" value="PDZ"/>
</dbReference>
<evidence type="ECO:0000256" key="1">
    <source>
        <dbReference type="ARBA" id="ARBA00004533"/>
    </source>
</evidence>
<dbReference type="SUPFAM" id="SSF50156">
    <property type="entry name" value="PDZ domain-like"/>
    <property type="match status" value="1"/>
</dbReference>
<feature type="compositionally biased region" description="Low complexity" evidence="9">
    <location>
        <begin position="164"/>
        <end position="186"/>
    </location>
</feature>
<feature type="transmembrane region" description="Helical" evidence="10">
    <location>
        <begin position="21"/>
        <end position="42"/>
    </location>
</feature>
<evidence type="ECO:0000313" key="12">
    <source>
        <dbReference type="EMBL" id="MBT2187150.1"/>
    </source>
</evidence>
<dbReference type="EMBL" id="JAHGAW010000005">
    <property type="protein sequence ID" value="MBT2187150.1"/>
    <property type="molecule type" value="Genomic_DNA"/>
</dbReference>
<dbReference type="InterPro" id="IPR036034">
    <property type="entry name" value="PDZ_sf"/>
</dbReference>
<keyword evidence="2" id="KW-0813">Transport</keyword>
<proteinExistence type="predicted"/>
<feature type="region of interest" description="Disordered" evidence="9">
    <location>
        <begin position="164"/>
        <end position="225"/>
    </location>
</feature>
<feature type="compositionally biased region" description="Pro residues" evidence="9">
    <location>
        <begin position="197"/>
        <end position="218"/>
    </location>
</feature>
<accession>A0A9X1DBR9</accession>
<feature type="domain" description="PDZ" evidence="11">
    <location>
        <begin position="222"/>
        <end position="293"/>
    </location>
</feature>
<dbReference type="InterPro" id="IPR024961">
    <property type="entry name" value="T2SS_GspC_N"/>
</dbReference>
<keyword evidence="6" id="KW-0653">Protein transport</keyword>
<dbReference type="AlphaFoldDB" id="A0A9X1DBR9"/>
<dbReference type="RefSeq" id="WP_214622894.1">
    <property type="nucleotide sequence ID" value="NZ_JAHGAW010000005.1"/>
</dbReference>
<dbReference type="Pfam" id="PF17820">
    <property type="entry name" value="PDZ_6"/>
    <property type="match status" value="1"/>
</dbReference>
<evidence type="ECO:0000256" key="3">
    <source>
        <dbReference type="ARBA" id="ARBA00022475"/>
    </source>
</evidence>
<protein>
    <submittedName>
        <fullName evidence="12">PDZ domain-containing protein</fullName>
    </submittedName>
</protein>